<feature type="region of interest" description="Disordered" evidence="1">
    <location>
        <begin position="718"/>
        <end position="748"/>
    </location>
</feature>
<accession>A0A2M4A9W6</accession>
<feature type="region of interest" description="Disordered" evidence="1">
    <location>
        <begin position="381"/>
        <end position="439"/>
    </location>
</feature>
<feature type="region of interest" description="Disordered" evidence="1">
    <location>
        <begin position="563"/>
        <end position="606"/>
    </location>
</feature>
<evidence type="ECO:0000313" key="2">
    <source>
        <dbReference type="EMBL" id="MBW37596.1"/>
    </source>
</evidence>
<feature type="region of interest" description="Disordered" evidence="1">
    <location>
        <begin position="311"/>
        <end position="345"/>
    </location>
</feature>
<proteinExistence type="predicted"/>
<dbReference type="InterPro" id="IPR038286">
    <property type="entry name" value="IPK_sf"/>
</dbReference>
<sequence>MANRWPRPSSSSSSSSSTASSASLAVARDNASNAPIGRSAEPSTTSRFSTRTADGPEREGSGPGSGLVCGLIGKFECTQPTTITDADVKVTVNSGRDSDSDARLITTDRTRLSSPFAYTGSERGGGGGVVGGAPTAVPCIRGADARTEGDVCYECSDKMTTMEDGGGRSASSAGGAAAAAGAAPTGTSLVLPMAATECSRSSGLKTNPAPLMVMPPALHRFTKRQRKTVVYSRLCLDGSMFVHPRSPPSEPDDNVRIGGRWQSEQCVPEAVGWARQAEVIRFPCVERLIELYANIIREKEAEMQRFMSSIVSREGDKSRLDKSVSSSTSSLPPLSSSSSTATTTAVRCGDIRTAAPEAPASVSSEPSSYAASSISDLSQAAITPTATVERSRSSVGEPEPGTVAQDRREENPDSPASDEGWRSIQPSPYGSSDEEAERPVVECSVGVLHQQQHREEDEDGNMKHREKVTRSASSDSALGLDEDLSQQEQQTMMASVGKARRLTLGVSDIPLRSALLPVPEPSMLPTTTTDSLASLSGTSDHLPTVVRSKMILEAQLIELPVDSDQQHQHQHQHQSQQQHQQQQQLGCPASTSASRRESAQSYISDTGEGVRYVRTPSVVVSDYSDDTMCGITLEEIEYFRRHRLRRGSADCESDISAASSCSNLNYCGSSISALDGCEYQCGLRTPERKVSDCSTCSTVSCDEDEGYSVVRAKLANLSPPGATSASSPSAKGSSGAARPVAQSEEPEVRICSKQQKPSGWRKLRNIVQWTPFFQTYKKQRYPWVQLAGHQGNFKAGPDQGTVLKKLCPKEEKCFKVLMKDVLRPYVPEYKGQVNSEDGECILLFKVFFRFNYTVYPASIVFCIGNRVPAISLLEFRCLCAHVSTIPRLSWSLSGLLCSTHHCL</sequence>
<feature type="compositionally biased region" description="Low complexity" evidence="1">
    <location>
        <begin position="323"/>
        <end position="345"/>
    </location>
</feature>
<dbReference type="SUPFAM" id="SSF56104">
    <property type="entry name" value="SAICAR synthase-like"/>
    <property type="match status" value="1"/>
</dbReference>
<protein>
    <submittedName>
        <fullName evidence="2">Uncharacterized protein</fullName>
    </submittedName>
</protein>
<evidence type="ECO:0000256" key="1">
    <source>
        <dbReference type="SAM" id="MobiDB-lite"/>
    </source>
</evidence>
<feature type="compositionally biased region" description="Basic and acidic residues" evidence="1">
    <location>
        <begin position="313"/>
        <end position="322"/>
    </location>
</feature>
<dbReference type="Gene3D" id="3.30.470.160">
    <property type="entry name" value="Inositol polyphosphate kinase"/>
    <property type="match status" value="1"/>
</dbReference>
<feature type="compositionally biased region" description="Low complexity" evidence="1">
    <location>
        <begin position="718"/>
        <end position="737"/>
    </location>
</feature>
<feature type="compositionally biased region" description="Polar residues" evidence="1">
    <location>
        <begin position="589"/>
        <end position="604"/>
    </location>
</feature>
<dbReference type="AlphaFoldDB" id="A0A2M4A9W6"/>
<organism evidence="2">
    <name type="scientific">Anopheles triannulatus</name>
    <dbReference type="NCBI Taxonomy" id="58253"/>
    <lineage>
        <taxon>Eukaryota</taxon>
        <taxon>Metazoa</taxon>
        <taxon>Ecdysozoa</taxon>
        <taxon>Arthropoda</taxon>
        <taxon>Hexapoda</taxon>
        <taxon>Insecta</taxon>
        <taxon>Pterygota</taxon>
        <taxon>Neoptera</taxon>
        <taxon>Endopterygota</taxon>
        <taxon>Diptera</taxon>
        <taxon>Nematocera</taxon>
        <taxon>Culicoidea</taxon>
        <taxon>Culicidae</taxon>
        <taxon>Anophelinae</taxon>
        <taxon>Anopheles</taxon>
    </lineage>
</organism>
<dbReference type="EMBL" id="GGFK01004275">
    <property type="protein sequence ID" value="MBW37596.1"/>
    <property type="molecule type" value="Transcribed_RNA"/>
</dbReference>
<reference evidence="2" key="1">
    <citation type="submission" date="2018-01" db="EMBL/GenBank/DDBJ databases">
        <title>An insight into the sialome of Amazonian anophelines.</title>
        <authorList>
            <person name="Ribeiro J.M."/>
            <person name="Scarpassa V."/>
            <person name="Calvo E."/>
        </authorList>
    </citation>
    <scope>NUCLEOTIDE SEQUENCE</scope>
    <source>
        <tissue evidence="2">Salivary glands</tissue>
    </source>
</reference>
<feature type="compositionally biased region" description="Low complexity" evidence="1">
    <location>
        <begin position="9"/>
        <end position="23"/>
    </location>
</feature>
<feature type="region of interest" description="Disordered" evidence="1">
    <location>
        <begin position="1"/>
        <end position="65"/>
    </location>
</feature>
<feature type="compositionally biased region" description="Polar residues" evidence="1">
    <location>
        <begin position="41"/>
        <end position="52"/>
    </location>
</feature>
<name>A0A2M4A9W6_9DIPT</name>
<feature type="compositionally biased region" description="Low complexity" evidence="1">
    <location>
        <begin position="573"/>
        <end position="584"/>
    </location>
</feature>